<reference evidence="1" key="1">
    <citation type="submission" date="2018-02" db="EMBL/GenBank/DDBJ databases">
        <title>Rhizophora mucronata_Transcriptome.</title>
        <authorList>
            <person name="Meera S.P."/>
            <person name="Sreeshan A."/>
            <person name="Augustine A."/>
        </authorList>
    </citation>
    <scope>NUCLEOTIDE SEQUENCE</scope>
    <source>
        <tissue evidence="1">Leaf</tissue>
    </source>
</reference>
<dbReference type="EMBL" id="GGEC01063099">
    <property type="protein sequence ID" value="MBX43583.1"/>
    <property type="molecule type" value="Transcribed_RNA"/>
</dbReference>
<proteinExistence type="predicted"/>
<sequence length="15" mass="1899">MIKWPERREIFSGYS</sequence>
<evidence type="ECO:0000313" key="1">
    <source>
        <dbReference type="EMBL" id="MBX43583.1"/>
    </source>
</evidence>
<accession>A0A2P2NM97</accession>
<organism evidence="1">
    <name type="scientific">Rhizophora mucronata</name>
    <name type="common">Asiatic mangrove</name>
    <dbReference type="NCBI Taxonomy" id="61149"/>
    <lineage>
        <taxon>Eukaryota</taxon>
        <taxon>Viridiplantae</taxon>
        <taxon>Streptophyta</taxon>
        <taxon>Embryophyta</taxon>
        <taxon>Tracheophyta</taxon>
        <taxon>Spermatophyta</taxon>
        <taxon>Magnoliopsida</taxon>
        <taxon>eudicotyledons</taxon>
        <taxon>Gunneridae</taxon>
        <taxon>Pentapetalae</taxon>
        <taxon>rosids</taxon>
        <taxon>fabids</taxon>
        <taxon>Malpighiales</taxon>
        <taxon>Rhizophoraceae</taxon>
        <taxon>Rhizophora</taxon>
    </lineage>
</organism>
<protein>
    <submittedName>
        <fullName evidence="1">Uncharacterized protein</fullName>
    </submittedName>
</protein>
<name>A0A2P2NM97_RHIMU</name>